<sequence length="617" mass="73230">MNELSPMLQISVNDSDNITKIKLILQYNFYQKAFQFSDKQKQKQLQQILETIDKRLKSYKIFDIEVALDELLDNQQQYSDISCVLLATREQLDNFSREQIDQELARRFVLVNRQRQSIQPDVQSFKVSVKDLYMLFSDTARFNIYAHFQRKFRSKSFLVAAKQESATFKLIHAIFTLHFTKQHPTPQQFILFDEADPLVKNKYQLQPFIAELQKAVHNERNSFKQLLSNLINELKTNQDQIIESESRFYLDSRESLNVHNLLFSCAEFLSKKQTMKTYFFYPTVSQLHSIFTIVYLKSKFIEIIPKNVFIHQYVQCVPNTNQFKLNKRFDYLPNTQDVKIKLFEQYCGFKNPHGFFSTVVNYFLNNYDGEFTFNGSAESIFQTYCNFLPRILDASEQILELIKIIDNPQSNFMFVVFINESLTEALETPLMNTKNVLELTPHQMVLLHKQIKNNELKMFTDMIKPRTMTRSEINKIKCEKMRDKLLIAQEMVKNKITVRDKATVIKEHESQLQKCKIQMQNIIKQRILTKQKQIHAHLMLKQQYKANQIELHRINNQQTQSLLSELKAFKIKQNQLVQKTRLITQYIKFEETIFFAFKLGCVLRIQINLKIVNQYKK</sequence>
<evidence type="ECO:0000256" key="1">
    <source>
        <dbReference type="SAM" id="Coils"/>
    </source>
</evidence>
<reference evidence="2" key="1">
    <citation type="submission" date="2023-06" db="EMBL/GenBank/DDBJ databases">
        <authorList>
            <person name="Kurt Z."/>
        </authorList>
    </citation>
    <scope>NUCLEOTIDE SEQUENCE</scope>
</reference>
<dbReference type="AlphaFoldDB" id="A0AA86P375"/>
<keyword evidence="1" id="KW-0175">Coiled coil</keyword>
<dbReference type="Proteomes" id="UP001642409">
    <property type="component" value="Unassembled WGS sequence"/>
</dbReference>
<accession>A0AA86P375</accession>
<name>A0AA86P375_9EUKA</name>
<dbReference type="EMBL" id="CAXDID020000005">
    <property type="protein sequence ID" value="CAL5974062.1"/>
    <property type="molecule type" value="Genomic_DNA"/>
</dbReference>
<evidence type="ECO:0000313" key="2">
    <source>
        <dbReference type="EMBL" id="CAI9930390.1"/>
    </source>
</evidence>
<protein>
    <submittedName>
        <fullName evidence="3">Hypothetical_protein</fullName>
    </submittedName>
</protein>
<reference evidence="3 4" key="2">
    <citation type="submission" date="2024-07" db="EMBL/GenBank/DDBJ databases">
        <authorList>
            <person name="Akdeniz Z."/>
        </authorList>
    </citation>
    <scope>NUCLEOTIDE SEQUENCE [LARGE SCALE GENOMIC DNA]</scope>
</reference>
<keyword evidence="4" id="KW-1185">Reference proteome</keyword>
<evidence type="ECO:0000313" key="3">
    <source>
        <dbReference type="EMBL" id="CAL5974062.1"/>
    </source>
</evidence>
<proteinExistence type="predicted"/>
<evidence type="ECO:0000313" key="4">
    <source>
        <dbReference type="Proteomes" id="UP001642409"/>
    </source>
</evidence>
<gene>
    <name evidence="2" type="ORF">HINF_LOCUS18035</name>
    <name evidence="3" type="ORF">HINF_LOCUS2665</name>
</gene>
<dbReference type="EMBL" id="CATOUU010000464">
    <property type="protein sequence ID" value="CAI9930390.1"/>
    <property type="molecule type" value="Genomic_DNA"/>
</dbReference>
<feature type="coiled-coil region" evidence="1">
    <location>
        <begin position="209"/>
        <end position="247"/>
    </location>
</feature>
<organism evidence="2">
    <name type="scientific">Hexamita inflata</name>
    <dbReference type="NCBI Taxonomy" id="28002"/>
    <lineage>
        <taxon>Eukaryota</taxon>
        <taxon>Metamonada</taxon>
        <taxon>Diplomonadida</taxon>
        <taxon>Hexamitidae</taxon>
        <taxon>Hexamitinae</taxon>
        <taxon>Hexamita</taxon>
    </lineage>
</organism>
<comment type="caution">
    <text evidence="2">The sequence shown here is derived from an EMBL/GenBank/DDBJ whole genome shotgun (WGS) entry which is preliminary data.</text>
</comment>